<sequence>MFEKRKHTPTNGHRKELIRLQSSVTAATFPDLSCTFPFSGGTLSIFCTFPRCIWYRVGPFRDTPKTYFPSSVCFGKEDSGKVIRNETPTFDVPVDP</sequence>
<keyword evidence="2" id="KW-1185">Reference proteome</keyword>
<reference evidence="1 2" key="1">
    <citation type="submission" date="2023-09" db="EMBL/GenBank/DDBJ databases">
        <title>Nesidiocoris tenuis whole genome shotgun sequence.</title>
        <authorList>
            <person name="Shibata T."/>
            <person name="Shimoda M."/>
            <person name="Kobayashi T."/>
            <person name="Uehara T."/>
        </authorList>
    </citation>
    <scope>NUCLEOTIDE SEQUENCE [LARGE SCALE GENOMIC DNA]</scope>
    <source>
        <strain evidence="1 2">Japan</strain>
    </source>
</reference>
<dbReference type="Proteomes" id="UP001307889">
    <property type="component" value="Chromosome 5"/>
</dbReference>
<name>A0ABN7AQY6_9HEMI</name>
<proteinExistence type="predicted"/>
<organism evidence="1 2">
    <name type="scientific">Nesidiocoris tenuis</name>
    <dbReference type="NCBI Taxonomy" id="355587"/>
    <lineage>
        <taxon>Eukaryota</taxon>
        <taxon>Metazoa</taxon>
        <taxon>Ecdysozoa</taxon>
        <taxon>Arthropoda</taxon>
        <taxon>Hexapoda</taxon>
        <taxon>Insecta</taxon>
        <taxon>Pterygota</taxon>
        <taxon>Neoptera</taxon>
        <taxon>Paraneoptera</taxon>
        <taxon>Hemiptera</taxon>
        <taxon>Heteroptera</taxon>
        <taxon>Panheteroptera</taxon>
        <taxon>Cimicomorpha</taxon>
        <taxon>Miridae</taxon>
        <taxon>Dicyphina</taxon>
        <taxon>Nesidiocoris</taxon>
    </lineage>
</organism>
<accession>A0ABN7AQY6</accession>
<gene>
    <name evidence="1" type="ORF">NTJ_07152</name>
</gene>
<protein>
    <submittedName>
        <fullName evidence="1">Uncharacterized protein</fullName>
    </submittedName>
</protein>
<dbReference type="EMBL" id="AP028913">
    <property type="protein sequence ID" value="BES94343.1"/>
    <property type="molecule type" value="Genomic_DNA"/>
</dbReference>
<evidence type="ECO:0000313" key="2">
    <source>
        <dbReference type="Proteomes" id="UP001307889"/>
    </source>
</evidence>
<evidence type="ECO:0000313" key="1">
    <source>
        <dbReference type="EMBL" id="BES94343.1"/>
    </source>
</evidence>